<dbReference type="CDD" id="cd02210">
    <property type="entry name" value="cupin_BLR2406-like"/>
    <property type="match status" value="1"/>
</dbReference>
<accession>A0A1H5T4S6</accession>
<dbReference type="Proteomes" id="UP000236728">
    <property type="component" value="Unassembled WGS sequence"/>
</dbReference>
<protein>
    <submittedName>
        <fullName evidence="2">Cupin domain-containing protein</fullName>
    </submittedName>
</protein>
<feature type="domain" description="Cupin type-2" evidence="1">
    <location>
        <begin position="47"/>
        <end position="118"/>
    </location>
</feature>
<dbReference type="Gene3D" id="2.60.120.10">
    <property type="entry name" value="Jelly Rolls"/>
    <property type="match status" value="1"/>
</dbReference>
<gene>
    <name evidence="2" type="ORF">SAMN05421819_0477</name>
</gene>
<sequence length="140" mass="15307">MSEPKQTAITVVRPEDLSTSTAQTAGSQRWAAFDAATGVSGLWAGSFEVQPGASTGIHHHGEQETVVYVLEGEALVRWGERGEHHATVRAGDFLHVPSWLIHQEVNPSPTLPFRWIVVRSSAMPVVVDLPDSQWPIVHPE</sequence>
<dbReference type="InterPro" id="IPR013096">
    <property type="entry name" value="Cupin_2"/>
</dbReference>
<dbReference type="EMBL" id="FNVA01000001">
    <property type="protein sequence ID" value="SEF57796.1"/>
    <property type="molecule type" value="Genomic_DNA"/>
</dbReference>
<evidence type="ECO:0000313" key="3">
    <source>
        <dbReference type="Proteomes" id="UP000236728"/>
    </source>
</evidence>
<organism evidence="2 3">
    <name type="scientific">Bryocella elongata</name>
    <dbReference type="NCBI Taxonomy" id="863522"/>
    <lineage>
        <taxon>Bacteria</taxon>
        <taxon>Pseudomonadati</taxon>
        <taxon>Acidobacteriota</taxon>
        <taxon>Terriglobia</taxon>
        <taxon>Terriglobales</taxon>
        <taxon>Acidobacteriaceae</taxon>
        <taxon>Bryocella</taxon>
    </lineage>
</organism>
<dbReference type="PANTHER" id="PTHR40112:SF1">
    <property type="entry name" value="H2HPP ISOMERASE"/>
    <property type="match status" value="1"/>
</dbReference>
<name>A0A1H5T4S6_9BACT</name>
<evidence type="ECO:0000259" key="1">
    <source>
        <dbReference type="Pfam" id="PF07883"/>
    </source>
</evidence>
<proteinExistence type="predicted"/>
<dbReference type="InterPro" id="IPR052535">
    <property type="entry name" value="Bacilysin_H2HPP_isomerase"/>
</dbReference>
<reference evidence="2 3" key="1">
    <citation type="submission" date="2016-10" db="EMBL/GenBank/DDBJ databases">
        <authorList>
            <person name="de Groot N.N."/>
        </authorList>
    </citation>
    <scope>NUCLEOTIDE SEQUENCE [LARGE SCALE GENOMIC DNA]</scope>
    <source>
        <strain evidence="2 3">DSM 22489</strain>
    </source>
</reference>
<dbReference type="RefSeq" id="WP_103931403.1">
    <property type="nucleotide sequence ID" value="NZ_FNVA01000001.1"/>
</dbReference>
<evidence type="ECO:0000313" key="2">
    <source>
        <dbReference type="EMBL" id="SEF57796.1"/>
    </source>
</evidence>
<dbReference type="InterPro" id="IPR014710">
    <property type="entry name" value="RmlC-like_jellyroll"/>
</dbReference>
<keyword evidence="3" id="KW-1185">Reference proteome</keyword>
<dbReference type="InterPro" id="IPR011051">
    <property type="entry name" value="RmlC_Cupin_sf"/>
</dbReference>
<dbReference type="Pfam" id="PF07883">
    <property type="entry name" value="Cupin_2"/>
    <property type="match status" value="1"/>
</dbReference>
<dbReference type="PANTHER" id="PTHR40112">
    <property type="entry name" value="H2HPP ISOMERASE"/>
    <property type="match status" value="1"/>
</dbReference>
<dbReference type="AlphaFoldDB" id="A0A1H5T4S6"/>
<dbReference type="SUPFAM" id="SSF51182">
    <property type="entry name" value="RmlC-like cupins"/>
    <property type="match status" value="1"/>
</dbReference>
<dbReference type="OrthoDB" id="3620182at2"/>